<dbReference type="KEGG" id="xac:XAC3293"/>
<gene>
    <name evidence="3" type="ordered locus">XAC3293</name>
</gene>
<evidence type="ECO:0000259" key="2">
    <source>
        <dbReference type="Pfam" id="PF02517"/>
    </source>
</evidence>
<organism evidence="3 4">
    <name type="scientific">Xanthomonas axonopodis pv. citri (strain 306)</name>
    <dbReference type="NCBI Taxonomy" id="190486"/>
    <lineage>
        <taxon>Bacteria</taxon>
        <taxon>Pseudomonadati</taxon>
        <taxon>Pseudomonadota</taxon>
        <taxon>Gammaproteobacteria</taxon>
        <taxon>Lysobacterales</taxon>
        <taxon>Lysobacteraceae</taxon>
        <taxon>Xanthomonas</taxon>
    </lineage>
</organism>
<feature type="transmembrane region" description="Helical" evidence="1">
    <location>
        <begin position="164"/>
        <end position="182"/>
    </location>
</feature>
<dbReference type="GO" id="GO:0004175">
    <property type="term" value="F:endopeptidase activity"/>
    <property type="evidence" value="ECO:0007669"/>
    <property type="project" value="UniProtKB-ARBA"/>
</dbReference>
<feature type="transmembrane region" description="Helical" evidence="1">
    <location>
        <begin position="63"/>
        <end position="83"/>
    </location>
</feature>
<evidence type="ECO:0000313" key="3">
    <source>
        <dbReference type="EMBL" id="AAM38137.1"/>
    </source>
</evidence>
<dbReference type="Pfam" id="PF02517">
    <property type="entry name" value="Rce1-like"/>
    <property type="match status" value="1"/>
</dbReference>
<keyword evidence="1" id="KW-0812">Transmembrane</keyword>
<evidence type="ECO:0000313" key="4">
    <source>
        <dbReference type="Proteomes" id="UP000000576"/>
    </source>
</evidence>
<evidence type="ECO:0000256" key="1">
    <source>
        <dbReference type="SAM" id="Phobius"/>
    </source>
</evidence>
<dbReference type="Proteomes" id="UP000000576">
    <property type="component" value="Chromosome"/>
</dbReference>
<keyword evidence="1" id="KW-0472">Membrane</keyword>
<reference evidence="3 4" key="1">
    <citation type="journal article" date="2002" name="Nature">
        <title>Comparison of the genomes of two Xanthomonas pathogens with differing host specificities.</title>
        <authorList>
            <person name="da Silva A.C."/>
            <person name="Ferro J.A."/>
            <person name="Reinach F.C."/>
            <person name="Farah C.S."/>
            <person name="Furlan L.R."/>
            <person name="Quaggio R.B."/>
            <person name="Monteiro-Vitorello C.B."/>
            <person name="Van Sluys M.A."/>
            <person name="Almeida N.F."/>
            <person name="Alves L.M."/>
            <person name="do Amaral A.M."/>
            <person name="Bertolini M.C."/>
            <person name="Camargo L.E."/>
            <person name="Camarotte G."/>
            <person name="Cannavan F."/>
            <person name="Cardozo J."/>
            <person name="Chambergo F."/>
            <person name="Ciapina L.P."/>
            <person name="Cicarelli R.M."/>
            <person name="Coutinho L.L."/>
            <person name="Cursino-Santos J.R."/>
            <person name="El-Dorry H."/>
            <person name="Faria J.B."/>
            <person name="Ferreira A.J."/>
            <person name="Ferreira R.C."/>
            <person name="Ferro M.I."/>
            <person name="Formighieri E.F."/>
            <person name="Franco M.C."/>
            <person name="Greggio C.C."/>
            <person name="Gruber A."/>
            <person name="Katsuyama A.M."/>
            <person name="Kishi L.T."/>
            <person name="Leite R.P."/>
            <person name="Lemos E.G."/>
            <person name="Lemos M.V."/>
            <person name="Locali E.C."/>
            <person name="Machado M.A."/>
            <person name="Madeira A.M."/>
            <person name="Martinez-Rossi N.M."/>
            <person name="Martins E.C."/>
            <person name="Meidanis J."/>
            <person name="Menck C.F."/>
            <person name="Miyaki C.Y."/>
            <person name="Moon D.H."/>
            <person name="Moreira L.M."/>
            <person name="Novo M.T."/>
            <person name="Okura V.K."/>
            <person name="Oliveira M.C."/>
            <person name="Oliveira V.R."/>
            <person name="Pereira H.A."/>
            <person name="Rossi A."/>
            <person name="Sena J.A."/>
            <person name="Silva C."/>
            <person name="de Souza R.F."/>
            <person name="Spinola L.A."/>
            <person name="Takita M.A."/>
            <person name="Tamura R.E."/>
            <person name="Teixeira E.C."/>
            <person name="Tezza R.I."/>
            <person name="Trindade dos Santos M."/>
            <person name="Truffi D."/>
            <person name="Tsai S.M."/>
            <person name="White F.F."/>
            <person name="Setubal J.C."/>
            <person name="Kitajima J.P."/>
        </authorList>
    </citation>
    <scope>NUCLEOTIDE SEQUENCE [LARGE SCALE GENOMIC DNA]</scope>
    <source>
        <strain evidence="3 4">306</strain>
    </source>
</reference>
<name>A0AAI8ETX4_XANAC</name>
<proteinExistence type="predicted"/>
<dbReference type="AlphaFoldDB" id="A0AAI8ETX4"/>
<dbReference type="GO" id="GO:0080120">
    <property type="term" value="P:CAAX-box protein maturation"/>
    <property type="evidence" value="ECO:0007669"/>
    <property type="project" value="UniProtKB-ARBA"/>
</dbReference>
<dbReference type="EMBL" id="AE008923">
    <property type="protein sequence ID" value="AAM38137.1"/>
    <property type="molecule type" value="Genomic_DNA"/>
</dbReference>
<protein>
    <recommendedName>
        <fullName evidence="2">CAAX prenyl protease 2/Lysostaphin resistance protein A-like domain-containing protein</fullName>
    </recommendedName>
</protein>
<sequence length="211" mass="22910">MSHPVSRGVMIGAIMALAYFSWLPFPWRMPVVGLMGIALVWLETQDWRACGLTWRGLGPTLGWTALLVLFVTAIITPFLQPLIDYLTGTKTDYSAYGALRNNAPAAMQLIGYAWISAAIGEELVFRAFLMHQLEALFDRVGLGRIGAAVAGGVVFGAMHASQGVSGVLLTGLVGAVFGYAYLRSNRNLWALILAHGLVDTWGVTTLYLGWY</sequence>
<feature type="transmembrane region" description="Helical" evidence="1">
    <location>
        <begin position="141"/>
        <end position="158"/>
    </location>
</feature>
<feature type="domain" description="CAAX prenyl protease 2/Lysostaphin resistance protein A-like" evidence="2">
    <location>
        <begin position="109"/>
        <end position="200"/>
    </location>
</feature>
<dbReference type="InterPro" id="IPR003675">
    <property type="entry name" value="Rce1/LyrA-like_dom"/>
</dbReference>
<accession>A0AAI8ETX4</accession>
<feature type="transmembrane region" description="Helical" evidence="1">
    <location>
        <begin position="189"/>
        <end position="210"/>
    </location>
</feature>
<keyword evidence="1" id="KW-1133">Transmembrane helix</keyword>